<gene>
    <name evidence="8" type="ORF">FHS99_000868</name>
</gene>
<dbReference type="AlphaFoldDB" id="A0A7W9BQR6"/>
<dbReference type="SUPFAM" id="SSF56925">
    <property type="entry name" value="OMPA-like"/>
    <property type="match status" value="1"/>
</dbReference>
<evidence type="ECO:0000313" key="8">
    <source>
        <dbReference type="EMBL" id="MBB5728398.1"/>
    </source>
</evidence>
<dbReference type="Proteomes" id="UP000546701">
    <property type="component" value="Unassembled WGS sequence"/>
</dbReference>
<dbReference type="InterPro" id="IPR011250">
    <property type="entry name" value="OMP/PagP_B-barrel"/>
</dbReference>
<evidence type="ECO:0000313" key="9">
    <source>
        <dbReference type="Proteomes" id="UP000546701"/>
    </source>
</evidence>
<keyword evidence="9" id="KW-1185">Reference proteome</keyword>
<dbReference type="RefSeq" id="WP_229673575.1">
    <property type="nucleotide sequence ID" value="NZ_BMJP01000001.1"/>
</dbReference>
<feature type="signal peptide" evidence="6">
    <location>
        <begin position="1"/>
        <end position="21"/>
    </location>
</feature>
<protein>
    <submittedName>
        <fullName evidence="8">Outer membrane immunogenic protein</fullName>
    </submittedName>
</protein>
<keyword evidence="3" id="KW-0472">Membrane</keyword>
<feature type="compositionally biased region" description="Low complexity" evidence="5">
    <location>
        <begin position="24"/>
        <end position="78"/>
    </location>
</feature>
<comment type="similarity">
    <text evidence="4">Belongs to the Omp25/RopB family.</text>
</comment>
<accession>A0A7W9BQR6</accession>
<dbReference type="GO" id="GO:0016020">
    <property type="term" value="C:membrane"/>
    <property type="evidence" value="ECO:0007669"/>
    <property type="project" value="UniProtKB-SubCell"/>
</dbReference>
<dbReference type="PANTHER" id="PTHR34001:SF3">
    <property type="entry name" value="BLL7405 PROTEIN"/>
    <property type="match status" value="1"/>
</dbReference>
<dbReference type="Pfam" id="PF13505">
    <property type="entry name" value="OMP_b-brl"/>
    <property type="match status" value="1"/>
</dbReference>
<reference evidence="8 9" key="1">
    <citation type="submission" date="2020-08" db="EMBL/GenBank/DDBJ databases">
        <title>Genomic Encyclopedia of Type Strains, Phase IV (KMG-IV): sequencing the most valuable type-strain genomes for metagenomic binning, comparative biology and taxonomic classification.</title>
        <authorList>
            <person name="Goeker M."/>
        </authorList>
    </citation>
    <scope>NUCLEOTIDE SEQUENCE [LARGE SCALE GENOMIC DNA]</scope>
    <source>
        <strain evidence="8 9">DSM 103336</strain>
    </source>
</reference>
<dbReference type="PANTHER" id="PTHR34001">
    <property type="entry name" value="BLL7405 PROTEIN"/>
    <property type="match status" value="1"/>
</dbReference>
<dbReference type="InterPro" id="IPR051692">
    <property type="entry name" value="OMP-like"/>
</dbReference>
<evidence type="ECO:0000256" key="4">
    <source>
        <dbReference type="ARBA" id="ARBA00038306"/>
    </source>
</evidence>
<dbReference type="InterPro" id="IPR027385">
    <property type="entry name" value="Beta-barrel_OMP"/>
</dbReference>
<evidence type="ECO:0000256" key="5">
    <source>
        <dbReference type="SAM" id="MobiDB-lite"/>
    </source>
</evidence>
<name>A0A7W9BQR6_9SPHN</name>
<feature type="region of interest" description="Disordered" evidence="5">
    <location>
        <begin position="24"/>
        <end position="94"/>
    </location>
</feature>
<evidence type="ECO:0000256" key="2">
    <source>
        <dbReference type="ARBA" id="ARBA00022729"/>
    </source>
</evidence>
<evidence type="ECO:0000256" key="1">
    <source>
        <dbReference type="ARBA" id="ARBA00004370"/>
    </source>
</evidence>
<evidence type="ECO:0000256" key="6">
    <source>
        <dbReference type="SAM" id="SignalP"/>
    </source>
</evidence>
<comment type="caution">
    <text evidence="8">The sequence shown here is derived from an EMBL/GenBank/DDBJ whole genome shotgun (WGS) entry which is preliminary data.</text>
</comment>
<evidence type="ECO:0000259" key="7">
    <source>
        <dbReference type="Pfam" id="PF13505"/>
    </source>
</evidence>
<dbReference type="Gene3D" id="2.40.160.20">
    <property type="match status" value="1"/>
</dbReference>
<dbReference type="EMBL" id="JACIJR010000002">
    <property type="protein sequence ID" value="MBB5728398.1"/>
    <property type="molecule type" value="Genomic_DNA"/>
</dbReference>
<evidence type="ECO:0000256" key="3">
    <source>
        <dbReference type="ARBA" id="ARBA00023136"/>
    </source>
</evidence>
<sequence>MHKSVVTAALIAAATAQVAFAQDTTTPAPDPTTATAPATDAPVTDPAMAAPAPTDPSTAAPAPTDTAAPAPAPADTAASYTKASSTGGNGTSFRGFRVEGQVGYDRFQSQGTNDSSIGYGGLVGFDGQIGDKIVVGAEGTIWNSDGENCTPGVSGGTVCHKSFQEYGAAVRAGYLVTPQVLVYGKAGFVNNEQRKSFSGVNGAGGFYDHFNTDGYQLGGGAEYSLNDKFYVNAEYKYSQYSDHTARQRALLGAGFRFK</sequence>
<comment type="subcellular location">
    <subcellularLocation>
        <location evidence="1">Membrane</location>
    </subcellularLocation>
</comment>
<feature type="domain" description="Outer membrane protein beta-barrel" evidence="7">
    <location>
        <begin position="85"/>
        <end position="257"/>
    </location>
</feature>
<organism evidence="8 9">
    <name type="scientific">Sphingomonas prati</name>
    <dbReference type="NCBI Taxonomy" id="1843237"/>
    <lineage>
        <taxon>Bacteria</taxon>
        <taxon>Pseudomonadati</taxon>
        <taxon>Pseudomonadota</taxon>
        <taxon>Alphaproteobacteria</taxon>
        <taxon>Sphingomonadales</taxon>
        <taxon>Sphingomonadaceae</taxon>
        <taxon>Sphingomonas</taxon>
    </lineage>
</organism>
<proteinExistence type="inferred from homology"/>
<feature type="chain" id="PRO_5031399448" evidence="6">
    <location>
        <begin position="22"/>
        <end position="258"/>
    </location>
</feature>
<keyword evidence="2 6" id="KW-0732">Signal</keyword>